<accession>A0AAP0B8F4</accession>
<dbReference type="Proteomes" id="UP001418222">
    <property type="component" value="Unassembled WGS sequence"/>
</dbReference>
<dbReference type="GO" id="GO:0072583">
    <property type="term" value="P:clathrin-dependent endocytosis"/>
    <property type="evidence" value="ECO:0007669"/>
    <property type="project" value="TreeGrafter"/>
</dbReference>
<feature type="compositionally biased region" description="Basic and acidic residues" evidence="1">
    <location>
        <begin position="395"/>
        <end position="415"/>
    </location>
</feature>
<dbReference type="GO" id="GO:0005783">
    <property type="term" value="C:endoplasmic reticulum"/>
    <property type="evidence" value="ECO:0007669"/>
    <property type="project" value="UniProtKB-ARBA"/>
</dbReference>
<feature type="region of interest" description="Disordered" evidence="1">
    <location>
        <begin position="340"/>
        <end position="431"/>
    </location>
</feature>
<name>A0AAP0B8F4_9ASPA</name>
<feature type="compositionally biased region" description="Polar residues" evidence="1">
    <location>
        <begin position="358"/>
        <end position="375"/>
    </location>
</feature>
<dbReference type="EMBL" id="JBBWWQ010000013">
    <property type="protein sequence ID" value="KAK8933501.1"/>
    <property type="molecule type" value="Genomic_DNA"/>
</dbReference>
<dbReference type="GO" id="GO:0030276">
    <property type="term" value="F:clathrin binding"/>
    <property type="evidence" value="ECO:0007669"/>
    <property type="project" value="TreeGrafter"/>
</dbReference>
<evidence type="ECO:0000256" key="1">
    <source>
        <dbReference type="SAM" id="MobiDB-lite"/>
    </source>
</evidence>
<reference evidence="2 3" key="1">
    <citation type="journal article" date="2022" name="Nat. Plants">
        <title>Genomes of leafy and leafless Platanthera orchids illuminate the evolution of mycoheterotrophy.</title>
        <authorList>
            <person name="Li M.H."/>
            <person name="Liu K.W."/>
            <person name="Li Z."/>
            <person name="Lu H.C."/>
            <person name="Ye Q.L."/>
            <person name="Zhang D."/>
            <person name="Wang J.Y."/>
            <person name="Li Y.F."/>
            <person name="Zhong Z.M."/>
            <person name="Liu X."/>
            <person name="Yu X."/>
            <person name="Liu D.K."/>
            <person name="Tu X.D."/>
            <person name="Liu B."/>
            <person name="Hao Y."/>
            <person name="Liao X.Y."/>
            <person name="Jiang Y.T."/>
            <person name="Sun W.H."/>
            <person name="Chen J."/>
            <person name="Chen Y.Q."/>
            <person name="Ai Y."/>
            <person name="Zhai J.W."/>
            <person name="Wu S.S."/>
            <person name="Zhou Z."/>
            <person name="Hsiao Y.Y."/>
            <person name="Wu W.L."/>
            <person name="Chen Y.Y."/>
            <person name="Lin Y.F."/>
            <person name="Hsu J.L."/>
            <person name="Li C.Y."/>
            <person name="Wang Z.W."/>
            <person name="Zhao X."/>
            <person name="Zhong W.Y."/>
            <person name="Ma X.K."/>
            <person name="Ma L."/>
            <person name="Huang J."/>
            <person name="Chen G.Z."/>
            <person name="Huang M.Z."/>
            <person name="Huang L."/>
            <person name="Peng D.H."/>
            <person name="Luo Y.B."/>
            <person name="Zou S.Q."/>
            <person name="Chen S.P."/>
            <person name="Lan S."/>
            <person name="Tsai W.C."/>
            <person name="Van de Peer Y."/>
            <person name="Liu Z.J."/>
        </authorList>
    </citation>
    <scope>NUCLEOTIDE SEQUENCE [LARGE SCALE GENOMIC DNA]</scope>
    <source>
        <strain evidence="2">Lor287</strain>
    </source>
</reference>
<dbReference type="PANTHER" id="PTHR23172">
    <property type="entry name" value="AUXILIN/CYCLIN G-ASSOCIATED KINASE-RELATED"/>
    <property type="match status" value="1"/>
</dbReference>
<sequence>MESASERERVLLGYPARSHRRNPEVDFLDVFGGPPRRSSVYDSRRSQGDSIDSCSGPNRGWEDWMGSRRSRFESGEKPVFGDGRRQQLRDDFFGDIFQISKSACSSPRKADSDPLMSYPSSRVSSPNRPTLPSWEPLFGGPSFRTPSSLSETMDKDFNHPVFHSPSSPNVSSTGPFTTQSVEGHGDLRNNGYGSYRQTPLSQRVSHGLEGFSVSEGMEPALKSQTGKSSSSLEDYINNRQFHFSIYKWAGNGVMLVMPSDSNERNEFEGRLARLPEVIVQELELSTHYDYFSSVTKPLKSGTVICEDKSDKRDDDYAEITAKISQVVTGLELLKSDANLTSGKYDNKSEKTSVPGFEENSSTNSTDGEQSSQSWVNLHCEQNRERKNISQMLDDDIGKQRSRDISEKAKEREVPSKSRKKQQLLRESKLVPGELNSTTFHDIPSFSEDKPLHKVKGKVKEFIKKFNHEALPKRKGAFEMQSPRSKSNDSRHDKIEELAHIFSTETDKLQENQVKEKAEVEKSSIFGEVHTINDRPSEERVEVLHQQSELTPEDHKNVEWYEEIIQEGFEEYLVQQLPVNYTEDLQNNSEQDQIKISDANIRQWSKGKEGNIRSLLSTLQLVLWPESGWKQVPLVSIIEAPSVKKAYQKALLCLHPDKLQQKGASSNQKYIAEKVFDILQEAWDHFNSVSQF</sequence>
<dbReference type="AlphaFoldDB" id="A0AAP0B8F4"/>
<feature type="region of interest" description="Disordered" evidence="1">
    <location>
        <begin position="103"/>
        <end position="139"/>
    </location>
</feature>
<feature type="compositionally biased region" description="Polar residues" evidence="1">
    <location>
        <begin position="118"/>
        <end position="130"/>
    </location>
</feature>
<evidence type="ECO:0000313" key="2">
    <source>
        <dbReference type="EMBL" id="KAK8933501.1"/>
    </source>
</evidence>
<keyword evidence="3" id="KW-1185">Reference proteome</keyword>
<dbReference type="SUPFAM" id="SSF46565">
    <property type="entry name" value="Chaperone J-domain"/>
    <property type="match status" value="1"/>
</dbReference>
<dbReference type="PANTHER" id="PTHR23172:SF64">
    <property type="entry name" value="J DOMAIN-CONTAINING PROTEIN REQUIRED FOR CHLOROPLAST ACCUMULATION RESPONSE 1"/>
    <property type="match status" value="1"/>
</dbReference>
<organism evidence="2 3">
    <name type="scientific">Platanthera zijinensis</name>
    <dbReference type="NCBI Taxonomy" id="2320716"/>
    <lineage>
        <taxon>Eukaryota</taxon>
        <taxon>Viridiplantae</taxon>
        <taxon>Streptophyta</taxon>
        <taxon>Embryophyta</taxon>
        <taxon>Tracheophyta</taxon>
        <taxon>Spermatophyta</taxon>
        <taxon>Magnoliopsida</taxon>
        <taxon>Liliopsida</taxon>
        <taxon>Asparagales</taxon>
        <taxon>Orchidaceae</taxon>
        <taxon>Orchidoideae</taxon>
        <taxon>Orchideae</taxon>
        <taxon>Orchidinae</taxon>
        <taxon>Platanthera</taxon>
    </lineage>
</organism>
<dbReference type="FunFam" id="1.10.287.110:FF:000043">
    <property type="entry name" value="J-domain protein required for chloroplast accumulation response 1"/>
    <property type="match status" value="1"/>
</dbReference>
<feature type="region of interest" description="Disordered" evidence="1">
    <location>
        <begin position="27"/>
        <end position="60"/>
    </location>
</feature>
<evidence type="ECO:0000313" key="3">
    <source>
        <dbReference type="Proteomes" id="UP001418222"/>
    </source>
</evidence>
<proteinExistence type="predicted"/>
<protein>
    <submittedName>
        <fullName evidence="2">J domain-containing protein required for chloroplast accumulation response 1</fullName>
    </submittedName>
</protein>
<dbReference type="GO" id="GO:0031982">
    <property type="term" value="C:vesicle"/>
    <property type="evidence" value="ECO:0007669"/>
    <property type="project" value="TreeGrafter"/>
</dbReference>
<dbReference type="InterPro" id="IPR036869">
    <property type="entry name" value="J_dom_sf"/>
</dbReference>
<dbReference type="InterPro" id="IPR001623">
    <property type="entry name" value="DnaJ_domain"/>
</dbReference>
<gene>
    <name evidence="2" type="primary">JAC1</name>
    <name evidence="2" type="ORF">KSP39_PZI015304</name>
</gene>
<dbReference type="CDD" id="cd06257">
    <property type="entry name" value="DnaJ"/>
    <property type="match status" value="1"/>
</dbReference>
<dbReference type="GO" id="GO:0072318">
    <property type="term" value="P:clathrin coat disassembly"/>
    <property type="evidence" value="ECO:0007669"/>
    <property type="project" value="TreeGrafter"/>
</dbReference>
<dbReference type="Gene3D" id="1.10.287.110">
    <property type="entry name" value="DnaJ domain"/>
    <property type="match status" value="1"/>
</dbReference>
<comment type="caution">
    <text evidence="2">The sequence shown here is derived from an EMBL/GenBank/DDBJ whole genome shotgun (WGS) entry which is preliminary data.</text>
</comment>